<accession>A0A8H7DCJ5</accession>
<keyword evidence="2" id="KW-1185">Reference proteome</keyword>
<dbReference type="AlphaFoldDB" id="A0A8H7DCJ5"/>
<dbReference type="InterPro" id="IPR036537">
    <property type="entry name" value="Adaptor_Cbl_N_dom_sf"/>
</dbReference>
<name>A0A8H7DCJ5_9AGAR</name>
<dbReference type="OrthoDB" id="192148at2759"/>
<gene>
    <name evidence="1" type="ORF">MSAN_00973500</name>
</gene>
<sequence>MTAHPSTSEPDTPVDVILGISTTVLTALNSVAASSPIAPAVMICLAIVKTVDNAQANRQSFRELTRDVCELVYAVISQGDSERPRSPLFQRQVQDLIQNLKEIEKFSTKRASKSFLHRFAMVSSDADRIKKYRAELEQRLRVFNLQANVSIREMVEEILKRQRDRPNNPPQSLAAASTQTAIVVNGIANTIRNLEIVHGNRITNQTNFVHGILHPGPQFLSCPISV</sequence>
<proteinExistence type="predicted"/>
<dbReference type="Gene3D" id="1.20.930.20">
    <property type="entry name" value="Adaptor protein Cbl, N-terminal domain"/>
    <property type="match status" value="1"/>
</dbReference>
<comment type="caution">
    <text evidence="1">The sequence shown here is derived from an EMBL/GenBank/DDBJ whole genome shotgun (WGS) entry which is preliminary data.</text>
</comment>
<evidence type="ECO:0000313" key="2">
    <source>
        <dbReference type="Proteomes" id="UP000623467"/>
    </source>
</evidence>
<dbReference type="EMBL" id="JACAZH010000006">
    <property type="protein sequence ID" value="KAF7367138.1"/>
    <property type="molecule type" value="Genomic_DNA"/>
</dbReference>
<dbReference type="CDD" id="cd21037">
    <property type="entry name" value="MLKL_NTD"/>
    <property type="match status" value="1"/>
</dbReference>
<dbReference type="GO" id="GO:0007166">
    <property type="term" value="P:cell surface receptor signaling pathway"/>
    <property type="evidence" value="ECO:0007669"/>
    <property type="project" value="InterPro"/>
</dbReference>
<organism evidence="1 2">
    <name type="scientific">Mycena sanguinolenta</name>
    <dbReference type="NCBI Taxonomy" id="230812"/>
    <lineage>
        <taxon>Eukaryota</taxon>
        <taxon>Fungi</taxon>
        <taxon>Dikarya</taxon>
        <taxon>Basidiomycota</taxon>
        <taxon>Agaricomycotina</taxon>
        <taxon>Agaricomycetes</taxon>
        <taxon>Agaricomycetidae</taxon>
        <taxon>Agaricales</taxon>
        <taxon>Marasmiineae</taxon>
        <taxon>Mycenaceae</taxon>
        <taxon>Mycena</taxon>
    </lineage>
</organism>
<evidence type="ECO:0000313" key="1">
    <source>
        <dbReference type="EMBL" id="KAF7367138.1"/>
    </source>
</evidence>
<dbReference type="Proteomes" id="UP000623467">
    <property type="component" value="Unassembled WGS sequence"/>
</dbReference>
<protein>
    <submittedName>
        <fullName evidence="1">Uncharacterized protein</fullName>
    </submittedName>
</protein>
<dbReference type="InterPro" id="IPR059179">
    <property type="entry name" value="MLKL-like_MCAfunc"/>
</dbReference>
<reference evidence="1" key="1">
    <citation type="submission" date="2020-05" db="EMBL/GenBank/DDBJ databases">
        <title>Mycena genomes resolve the evolution of fungal bioluminescence.</title>
        <authorList>
            <person name="Tsai I.J."/>
        </authorList>
    </citation>
    <scope>NUCLEOTIDE SEQUENCE</scope>
    <source>
        <strain evidence="1">160909Yilan</strain>
    </source>
</reference>